<feature type="compositionally biased region" description="Basic and acidic residues" evidence="1">
    <location>
        <begin position="193"/>
        <end position="202"/>
    </location>
</feature>
<keyword evidence="3" id="KW-1185">Reference proteome</keyword>
<accession>A0AAD1UPA8</accession>
<sequence>MANLENNCTDLVRKCDFEAQNFKYAKVEGSVGSRLEKERNKVADREDSGSNRNCIESSKNTQGSYAVAKTTTAHSNCDLEKNKRVKGNISTKNRHQSLRPSFPLDKETFNVIFPAKNGKICKNPDTSRYKDKSSLKRDLWEDTNCEATSRDLSHGNSSKKTLRKFSNFHKNLKRTTSREKRDTIRGQLVEFGVRKRDPEKDRFKRKTSAKASTQDSDKAVKRYHSQASNTKNETDLKTKNEYYLMARPPSISTKIPSKFEDAYSIFSNNLLNFENRIRGSTSGEKHKYKRSARKLLLESINGEPNTNNSMHSHSKIKKLPQVFAAGTPVKRKMFGPSKNIQAYKEKSSFPHNFSVDKTQEYNLPSLNNLREDPDKSSKAGNCKMGKNIPRSLSQPRYNLVANARSTEEGLTHAFNGHIKRLESSISTNLKKSAQERQHNLSNHNISEVGALSNRFESGVNLRKHRGRIYKKAHNLSCSSNYKEPNMVLREFGIGQNLVGDLKHCVKAKISKTPANFANTMATEAEDNFSTRYKSTQLRYNSEKSDDIHQKSVILCNRQNCLSQESGALVHKKSNNTNLDMDKNKYFKSRYTSQPKITTPSLSQGSKNKEFTIKFKNPLKKQTNNITALNVKNGEPLFKEPSKLKLVSKLDLKREKTLHEALPLDNTHTHSPQKNFGLRMNTEMKLTNRAKRLDDLLKTQRSSKKTTGFIRKLQSLQTTAKRQKGATSSNVKKTGEARNTSKMYNMAYPEDLGELKSNASTKKPYQFSQHLDNSGRECSLKEVKQSFEEVFCSKVIRDDSSDECNKADDKITEENESSFSNYQYESWFENLPEMEIDSEDEQEPPMKANTSLRKEMNDTMKGFLPKSKTQKKKKDKFRDTAIFGDIPQNICSDSDCEIPESSTISNNLQGSIDLVRLRSQLSLAPIITGEELKLVPKLDDGDHCLQSLKPCVYQMKYKPGWVEPSLEIFKF</sequence>
<comment type="caution">
    <text evidence="2">The sequence shown here is derived from an EMBL/GenBank/DDBJ whole genome shotgun (WGS) entry which is preliminary data.</text>
</comment>
<dbReference type="Proteomes" id="UP001295684">
    <property type="component" value="Unassembled WGS sequence"/>
</dbReference>
<evidence type="ECO:0000313" key="3">
    <source>
        <dbReference type="Proteomes" id="UP001295684"/>
    </source>
</evidence>
<gene>
    <name evidence="2" type="ORF">ECRASSUSDP1_LOCUS12935</name>
</gene>
<protein>
    <submittedName>
        <fullName evidence="2">Uncharacterized protein</fullName>
    </submittedName>
</protein>
<organism evidence="2 3">
    <name type="scientific">Euplotes crassus</name>
    <dbReference type="NCBI Taxonomy" id="5936"/>
    <lineage>
        <taxon>Eukaryota</taxon>
        <taxon>Sar</taxon>
        <taxon>Alveolata</taxon>
        <taxon>Ciliophora</taxon>
        <taxon>Intramacronucleata</taxon>
        <taxon>Spirotrichea</taxon>
        <taxon>Hypotrichia</taxon>
        <taxon>Euplotida</taxon>
        <taxon>Euplotidae</taxon>
        <taxon>Moneuplotes</taxon>
    </lineage>
</organism>
<name>A0AAD1UPA8_EUPCR</name>
<feature type="region of interest" description="Disordered" evidence="1">
    <location>
        <begin position="715"/>
        <end position="734"/>
    </location>
</feature>
<feature type="region of interest" description="Disordered" evidence="1">
    <location>
        <begin position="364"/>
        <end position="390"/>
    </location>
</feature>
<reference evidence="2" key="1">
    <citation type="submission" date="2023-07" db="EMBL/GenBank/DDBJ databases">
        <authorList>
            <consortium name="AG Swart"/>
            <person name="Singh M."/>
            <person name="Singh A."/>
            <person name="Seah K."/>
            <person name="Emmerich C."/>
        </authorList>
    </citation>
    <scope>NUCLEOTIDE SEQUENCE</scope>
    <source>
        <strain evidence="2">DP1</strain>
    </source>
</reference>
<evidence type="ECO:0000256" key="1">
    <source>
        <dbReference type="SAM" id="MobiDB-lite"/>
    </source>
</evidence>
<feature type="region of interest" description="Disordered" evidence="1">
    <location>
        <begin position="193"/>
        <end position="234"/>
    </location>
</feature>
<dbReference type="EMBL" id="CAMPGE010012855">
    <property type="protein sequence ID" value="CAI2371611.1"/>
    <property type="molecule type" value="Genomic_DNA"/>
</dbReference>
<feature type="region of interest" description="Disordered" evidence="1">
    <location>
        <begin position="38"/>
        <end position="57"/>
    </location>
</feature>
<proteinExistence type="predicted"/>
<evidence type="ECO:0000313" key="2">
    <source>
        <dbReference type="EMBL" id="CAI2371611.1"/>
    </source>
</evidence>
<dbReference type="AlphaFoldDB" id="A0AAD1UPA8"/>
<feature type="compositionally biased region" description="Basic and acidic residues" evidence="1">
    <location>
        <begin position="38"/>
        <end position="49"/>
    </location>
</feature>